<evidence type="ECO:0000313" key="8">
    <source>
        <dbReference type="Proteomes" id="UP000002318"/>
    </source>
</evidence>
<accession>E1R838</accession>
<gene>
    <name evidence="7" type="ordered locus">Spirs_3807</name>
</gene>
<sequence>MIRRNTIPIENYAWTEKDAGTYFCSFFSVFGHIVLLIFLLLAPLAYVQAEEARTDDEPRIALVLQGGGALGIAHIGVIKIIEELGIPIDIVVGTSMGSIIGGLYSIGYTSADLESLVHDTNWLNLFFDNAYAFNEPIWERMDKSRYFSSFIFDRNGIKLPNSLLSDHKILSYFDILTLSESTPSNFDSFPRQFRAVAADVATGERVVLSSGSLPDAMRASMGIPGIFAPYYVDGRYLIDGGIVDNLPIDVARELGADFIIAIQLSGTSQFSDEEINRSPFAAVSSSIDILIYQNIRHQLDAADYVLHIDLDGYQAGDFLKSEEILTIGEETARSHLSDFLGVKQKILDMGRREEEGIVEKPSLAPVDLITVKGGDEGTRVKVHDQLRDLVDQNLETQSLLNFLSNLNNRGNYQSLRLSRFIQEDGRSALNLRLGEQEKKENQIMIGYSSASTYSDSINSKDIISAAFVFRGLFTSNSKFTVGFDMNAQPGLSVSFLQPLGQAFYLNLGYSASTENNIYLSNSLDQYSFQFRRSSSRLEIGFAPSPYYDFIVGYRHDTTDIEEDSEMTTVPMLTGEFNILTLDSFIFPQSGIYFNAIFNYVIPNIEESHEAKIFETSGSVVIPCFIDPVSFELEWQGGTDFSIDGDDTAVAPSGFKPSLRNRRMFPGEMYAAERTGSYVAGMSVMGKYHINWRSKDLGVPIFALLHGAMGYTFQNRDDIRHAEDYRYWNADWGMGIRLNDAFGIMLRVGMSGGFVDDATKGFVAVDIGSFGVR</sequence>
<dbReference type="HOGENOM" id="CLU_014750_1_0_12"/>
<evidence type="ECO:0000256" key="3">
    <source>
        <dbReference type="ARBA" id="ARBA00023098"/>
    </source>
</evidence>
<dbReference type="PROSITE" id="PS51635">
    <property type="entry name" value="PNPLA"/>
    <property type="match status" value="1"/>
</dbReference>
<dbReference type="InterPro" id="IPR016035">
    <property type="entry name" value="Acyl_Trfase/lysoPLipase"/>
</dbReference>
<dbReference type="STRING" id="573413.Spirs_3807"/>
<evidence type="ECO:0000256" key="4">
    <source>
        <dbReference type="PROSITE-ProRule" id="PRU01161"/>
    </source>
</evidence>
<dbReference type="GO" id="GO:0016787">
    <property type="term" value="F:hydrolase activity"/>
    <property type="evidence" value="ECO:0007669"/>
    <property type="project" value="UniProtKB-UniRule"/>
</dbReference>
<feature type="short sequence motif" description="DGA/G" evidence="4">
    <location>
        <begin position="239"/>
        <end position="241"/>
    </location>
</feature>
<dbReference type="Pfam" id="PF01734">
    <property type="entry name" value="Patatin"/>
    <property type="match status" value="1"/>
</dbReference>
<feature type="domain" description="PNPLA" evidence="6">
    <location>
        <begin position="62"/>
        <end position="252"/>
    </location>
</feature>
<dbReference type="InterPro" id="IPR050301">
    <property type="entry name" value="NTE"/>
</dbReference>
<evidence type="ECO:0000259" key="6">
    <source>
        <dbReference type="PROSITE" id="PS51635"/>
    </source>
</evidence>
<keyword evidence="2 4" id="KW-0442">Lipid degradation</keyword>
<dbReference type="RefSeq" id="WP_013256352.1">
    <property type="nucleotide sequence ID" value="NC_014364.1"/>
</dbReference>
<dbReference type="KEGG" id="ssm:Spirs_3807"/>
<dbReference type="PANTHER" id="PTHR14226">
    <property type="entry name" value="NEUROPATHY TARGET ESTERASE/SWISS CHEESE D.MELANOGASTER"/>
    <property type="match status" value="1"/>
</dbReference>
<keyword evidence="3 4" id="KW-0443">Lipid metabolism</keyword>
<evidence type="ECO:0000313" key="7">
    <source>
        <dbReference type="EMBL" id="ADK82893.1"/>
    </source>
</evidence>
<dbReference type="AlphaFoldDB" id="E1R838"/>
<feature type="active site" description="Nucleophile" evidence="4">
    <location>
        <position position="95"/>
    </location>
</feature>
<evidence type="ECO:0000256" key="5">
    <source>
        <dbReference type="SAM" id="Phobius"/>
    </source>
</evidence>
<keyword evidence="5" id="KW-1133">Transmembrane helix</keyword>
<feature type="transmembrane region" description="Helical" evidence="5">
    <location>
        <begin position="21"/>
        <end position="46"/>
    </location>
</feature>
<dbReference type="Gene3D" id="3.40.1090.10">
    <property type="entry name" value="Cytosolic phospholipase A2 catalytic domain"/>
    <property type="match status" value="2"/>
</dbReference>
<keyword evidence="1 4" id="KW-0378">Hydrolase</keyword>
<protein>
    <submittedName>
        <fullName evidence="7">Patatin</fullName>
    </submittedName>
</protein>
<dbReference type="Gene3D" id="2.40.160.50">
    <property type="entry name" value="membrane protein fhac: a member of the omp85/tpsb transporter family"/>
    <property type="match status" value="1"/>
</dbReference>
<proteinExistence type="predicted"/>
<dbReference type="Proteomes" id="UP000002318">
    <property type="component" value="Chromosome"/>
</dbReference>
<dbReference type="PANTHER" id="PTHR14226:SF29">
    <property type="entry name" value="NEUROPATHY TARGET ESTERASE SWS"/>
    <property type="match status" value="1"/>
</dbReference>
<dbReference type="CDD" id="cd07205">
    <property type="entry name" value="Pat_PNPLA6_PNPLA7_NTE1_like"/>
    <property type="match status" value="1"/>
</dbReference>
<dbReference type="GO" id="GO:0016042">
    <property type="term" value="P:lipid catabolic process"/>
    <property type="evidence" value="ECO:0007669"/>
    <property type="project" value="UniProtKB-UniRule"/>
</dbReference>
<keyword evidence="5" id="KW-0472">Membrane</keyword>
<dbReference type="EMBL" id="CP002116">
    <property type="protein sequence ID" value="ADK82893.1"/>
    <property type="molecule type" value="Genomic_DNA"/>
</dbReference>
<feature type="short sequence motif" description="GXSXG" evidence="4">
    <location>
        <begin position="93"/>
        <end position="97"/>
    </location>
</feature>
<evidence type="ECO:0000256" key="2">
    <source>
        <dbReference type="ARBA" id="ARBA00022963"/>
    </source>
</evidence>
<dbReference type="eggNOG" id="COG4775">
    <property type="taxonomic scope" value="Bacteria"/>
</dbReference>
<dbReference type="SUPFAM" id="SSF52151">
    <property type="entry name" value="FabD/lysophospholipase-like"/>
    <property type="match status" value="1"/>
</dbReference>
<dbReference type="eggNOG" id="COG1752">
    <property type="taxonomic scope" value="Bacteria"/>
</dbReference>
<keyword evidence="8" id="KW-1185">Reference proteome</keyword>
<evidence type="ECO:0000256" key="1">
    <source>
        <dbReference type="ARBA" id="ARBA00022801"/>
    </source>
</evidence>
<dbReference type="InterPro" id="IPR002641">
    <property type="entry name" value="PNPLA_dom"/>
</dbReference>
<reference evidence="7 8" key="1">
    <citation type="journal article" date="2010" name="Stand. Genomic Sci.">
        <title>Complete genome sequence of Spirochaeta smaragdinae type strain (SEBR 4228).</title>
        <authorList>
            <person name="Mavromatis K."/>
            <person name="Yasawong M."/>
            <person name="Chertkov O."/>
            <person name="Lapidus A."/>
            <person name="Lucas S."/>
            <person name="Nolan M."/>
            <person name="Del Rio T.G."/>
            <person name="Tice H."/>
            <person name="Cheng J.F."/>
            <person name="Pitluck S."/>
            <person name="Liolios K."/>
            <person name="Ivanova N."/>
            <person name="Tapia R."/>
            <person name="Han C."/>
            <person name="Bruce D."/>
            <person name="Goodwin L."/>
            <person name="Pati A."/>
            <person name="Chen A."/>
            <person name="Palaniappan K."/>
            <person name="Land M."/>
            <person name="Hauser L."/>
            <person name="Chang Y.J."/>
            <person name="Jeffries C.D."/>
            <person name="Detter J.C."/>
            <person name="Rohde M."/>
            <person name="Brambilla E."/>
            <person name="Spring S."/>
            <person name="Goker M."/>
            <person name="Sikorski J."/>
            <person name="Woyke T."/>
            <person name="Bristow J."/>
            <person name="Eisen J.A."/>
            <person name="Markowitz V."/>
            <person name="Hugenholtz P."/>
            <person name="Klenk H.P."/>
            <person name="Kyrpides N.C."/>
        </authorList>
    </citation>
    <scope>NUCLEOTIDE SEQUENCE [LARGE SCALE GENOMIC DNA]</scope>
    <source>
        <strain evidence="8">DSM 11293 / JCM 15392 / SEBR 4228</strain>
    </source>
</reference>
<name>E1R838_SEDSS</name>
<feature type="short sequence motif" description="GXGXXG" evidence="4">
    <location>
        <begin position="66"/>
        <end position="71"/>
    </location>
</feature>
<keyword evidence="5" id="KW-0812">Transmembrane</keyword>
<organism evidence="7 8">
    <name type="scientific">Sediminispirochaeta smaragdinae (strain DSM 11293 / JCM 15392 / SEBR 4228)</name>
    <name type="common">Spirochaeta smaragdinae</name>
    <dbReference type="NCBI Taxonomy" id="573413"/>
    <lineage>
        <taxon>Bacteria</taxon>
        <taxon>Pseudomonadati</taxon>
        <taxon>Spirochaetota</taxon>
        <taxon>Spirochaetia</taxon>
        <taxon>Spirochaetales</taxon>
        <taxon>Spirochaetaceae</taxon>
        <taxon>Sediminispirochaeta</taxon>
    </lineage>
</organism>
<feature type="active site" description="Proton acceptor" evidence="4">
    <location>
        <position position="239"/>
    </location>
</feature>